<name>A0A8X6PZC0_NEPPI</name>
<protein>
    <submittedName>
        <fullName evidence="1">Uncharacterized protein</fullName>
    </submittedName>
</protein>
<proteinExistence type="predicted"/>
<accession>A0A8X6PZC0</accession>
<dbReference type="AlphaFoldDB" id="A0A8X6PZC0"/>
<dbReference type="EMBL" id="BMAW01121462">
    <property type="protein sequence ID" value="GFT94072.1"/>
    <property type="molecule type" value="Genomic_DNA"/>
</dbReference>
<sequence>MNNCQHICMAQRSVMNLLEFHPHSYLAVSLPEPAHANKTDICSRQCKPEKRRQKKERIDFTTCRSEMKLANATSLEMSTLPSNLPTV</sequence>
<gene>
    <name evidence="1" type="ORF">NPIL_51711</name>
</gene>
<keyword evidence="2" id="KW-1185">Reference proteome</keyword>
<dbReference type="Proteomes" id="UP000887013">
    <property type="component" value="Unassembled WGS sequence"/>
</dbReference>
<evidence type="ECO:0000313" key="1">
    <source>
        <dbReference type="EMBL" id="GFT94072.1"/>
    </source>
</evidence>
<reference evidence="1" key="1">
    <citation type="submission" date="2020-08" db="EMBL/GenBank/DDBJ databases">
        <title>Multicomponent nature underlies the extraordinary mechanical properties of spider dragline silk.</title>
        <authorList>
            <person name="Kono N."/>
            <person name="Nakamura H."/>
            <person name="Mori M."/>
            <person name="Yoshida Y."/>
            <person name="Ohtoshi R."/>
            <person name="Malay A.D."/>
            <person name="Moran D.A.P."/>
            <person name="Tomita M."/>
            <person name="Numata K."/>
            <person name="Arakawa K."/>
        </authorList>
    </citation>
    <scope>NUCLEOTIDE SEQUENCE</scope>
</reference>
<evidence type="ECO:0000313" key="2">
    <source>
        <dbReference type="Proteomes" id="UP000887013"/>
    </source>
</evidence>
<organism evidence="1 2">
    <name type="scientific">Nephila pilipes</name>
    <name type="common">Giant wood spider</name>
    <name type="synonym">Nephila maculata</name>
    <dbReference type="NCBI Taxonomy" id="299642"/>
    <lineage>
        <taxon>Eukaryota</taxon>
        <taxon>Metazoa</taxon>
        <taxon>Ecdysozoa</taxon>
        <taxon>Arthropoda</taxon>
        <taxon>Chelicerata</taxon>
        <taxon>Arachnida</taxon>
        <taxon>Araneae</taxon>
        <taxon>Araneomorphae</taxon>
        <taxon>Entelegynae</taxon>
        <taxon>Araneoidea</taxon>
        <taxon>Nephilidae</taxon>
        <taxon>Nephila</taxon>
    </lineage>
</organism>
<comment type="caution">
    <text evidence="1">The sequence shown here is derived from an EMBL/GenBank/DDBJ whole genome shotgun (WGS) entry which is preliminary data.</text>
</comment>